<dbReference type="InterPro" id="IPR013087">
    <property type="entry name" value="Znf_C2H2_type"/>
</dbReference>
<evidence type="ECO:0000256" key="6">
    <source>
        <dbReference type="PROSITE-ProRule" id="PRU00042"/>
    </source>
</evidence>
<feature type="domain" description="C2H2-type" evidence="8">
    <location>
        <begin position="256"/>
        <end position="283"/>
    </location>
</feature>
<feature type="compositionally biased region" description="Polar residues" evidence="7">
    <location>
        <begin position="378"/>
        <end position="390"/>
    </location>
</feature>
<evidence type="ECO:0000256" key="7">
    <source>
        <dbReference type="SAM" id="MobiDB-lite"/>
    </source>
</evidence>
<dbReference type="PANTHER" id="PTHR14003:SF19">
    <property type="entry name" value="YY2 TRANSCRIPTION FACTOR"/>
    <property type="match status" value="1"/>
</dbReference>
<keyword evidence="2" id="KW-0677">Repeat</keyword>
<proteinExistence type="predicted"/>
<dbReference type="GO" id="GO:0000785">
    <property type="term" value="C:chromatin"/>
    <property type="evidence" value="ECO:0007669"/>
    <property type="project" value="TreeGrafter"/>
</dbReference>
<dbReference type="PANTHER" id="PTHR14003">
    <property type="entry name" value="TRANSCRIPTIONAL REPRESSOR PROTEIN YY"/>
    <property type="match status" value="1"/>
</dbReference>
<evidence type="ECO:0000256" key="1">
    <source>
        <dbReference type="ARBA" id="ARBA00022723"/>
    </source>
</evidence>
<keyword evidence="3 6" id="KW-0863">Zinc-finger</keyword>
<evidence type="ECO:0000259" key="8">
    <source>
        <dbReference type="PROSITE" id="PS50157"/>
    </source>
</evidence>
<dbReference type="GO" id="GO:0000978">
    <property type="term" value="F:RNA polymerase II cis-regulatory region sequence-specific DNA binding"/>
    <property type="evidence" value="ECO:0007669"/>
    <property type="project" value="TreeGrafter"/>
</dbReference>
<feature type="region of interest" description="Disordered" evidence="7">
    <location>
        <begin position="346"/>
        <end position="401"/>
    </location>
</feature>
<dbReference type="Pfam" id="PF00096">
    <property type="entry name" value="zf-C2H2"/>
    <property type="match status" value="1"/>
</dbReference>
<dbReference type="AlphaFoldDB" id="A0A8H4N8B1"/>
<evidence type="ECO:0000256" key="4">
    <source>
        <dbReference type="ARBA" id="ARBA00022833"/>
    </source>
</evidence>
<feature type="region of interest" description="Disordered" evidence="7">
    <location>
        <begin position="1"/>
        <end position="40"/>
    </location>
</feature>
<dbReference type="OrthoDB" id="6910977at2759"/>
<dbReference type="GO" id="GO:0008270">
    <property type="term" value="F:zinc ion binding"/>
    <property type="evidence" value="ECO:0007669"/>
    <property type="project" value="UniProtKB-KW"/>
</dbReference>
<accession>A0A8H4N8B1</accession>
<dbReference type="PROSITE" id="PS50157">
    <property type="entry name" value="ZINC_FINGER_C2H2_2"/>
    <property type="match status" value="2"/>
</dbReference>
<dbReference type="GO" id="GO:0005667">
    <property type="term" value="C:transcription regulator complex"/>
    <property type="evidence" value="ECO:0007669"/>
    <property type="project" value="TreeGrafter"/>
</dbReference>
<name>A0A8H4N8B1_9PEZI</name>
<feature type="compositionally biased region" description="Low complexity" evidence="7">
    <location>
        <begin position="19"/>
        <end position="30"/>
    </location>
</feature>
<gene>
    <name evidence="9" type="ORF">GTA08_BOTSDO13474</name>
</gene>
<evidence type="ECO:0000256" key="5">
    <source>
        <dbReference type="ARBA" id="ARBA00044085"/>
    </source>
</evidence>
<dbReference type="Gene3D" id="3.30.160.60">
    <property type="entry name" value="Classic Zinc Finger"/>
    <property type="match status" value="2"/>
</dbReference>
<dbReference type="EMBL" id="WWBZ02000012">
    <property type="protein sequence ID" value="KAF4310963.1"/>
    <property type="molecule type" value="Genomic_DNA"/>
</dbReference>
<dbReference type="Proteomes" id="UP000572817">
    <property type="component" value="Unassembled WGS sequence"/>
</dbReference>
<comment type="caution">
    <text evidence="9">The sequence shown here is derived from an EMBL/GenBank/DDBJ whole genome shotgun (WGS) entry which is preliminary data.</text>
</comment>
<evidence type="ECO:0000256" key="2">
    <source>
        <dbReference type="ARBA" id="ARBA00022737"/>
    </source>
</evidence>
<protein>
    <recommendedName>
        <fullName evidence="5">C2H2 type master regulator of conidiophore development brlA</fullName>
    </recommendedName>
</protein>
<keyword evidence="1" id="KW-0479">Metal-binding</keyword>
<evidence type="ECO:0000313" key="10">
    <source>
        <dbReference type="Proteomes" id="UP000572817"/>
    </source>
</evidence>
<dbReference type="InterPro" id="IPR036236">
    <property type="entry name" value="Znf_C2H2_sf"/>
</dbReference>
<evidence type="ECO:0000256" key="3">
    <source>
        <dbReference type="ARBA" id="ARBA00022771"/>
    </source>
</evidence>
<dbReference type="SUPFAM" id="SSF57667">
    <property type="entry name" value="beta-beta-alpha zinc fingers"/>
    <property type="match status" value="2"/>
</dbReference>
<feature type="compositionally biased region" description="Basic and acidic residues" evidence="7">
    <location>
        <begin position="346"/>
        <end position="357"/>
    </location>
</feature>
<feature type="compositionally biased region" description="Polar residues" evidence="7">
    <location>
        <begin position="1"/>
        <end position="15"/>
    </location>
</feature>
<keyword evidence="4" id="KW-0862">Zinc</keyword>
<evidence type="ECO:0000313" key="9">
    <source>
        <dbReference type="EMBL" id="KAF4310963.1"/>
    </source>
</evidence>
<organism evidence="9 10">
    <name type="scientific">Botryosphaeria dothidea</name>
    <dbReference type="NCBI Taxonomy" id="55169"/>
    <lineage>
        <taxon>Eukaryota</taxon>
        <taxon>Fungi</taxon>
        <taxon>Dikarya</taxon>
        <taxon>Ascomycota</taxon>
        <taxon>Pezizomycotina</taxon>
        <taxon>Dothideomycetes</taxon>
        <taxon>Dothideomycetes incertae sedis</taxon>
        <taxon>Botryosphaeriales</taxon>
        <taxon>Botryosphaeriaceae</taxon>
        <taxon>Botryosphaeria</taxon>
    </lineage>
</organism>
<keyword evidence="10" id="KW-1185">Reference proteome</keyword>
<dbReference type="PROSITE" id="PS00028">
    <property type="entry name" value="ZINC_FINGER_C2H2_1"/>
    <property type="match status" value="2"/>
</dbReference>
<feature type="domain" description="C2H2-type" evidence="8">
    <location>
        <begin position="286"/>
        <end position="316"/>
    </location>
</feature>
<reference evidence="9" key="1">
    <citation type="submission" date="2020-04" db="EMBL/GenBank/DDBJ databases">
        <title>Genome Assembly and Annotation of Botryosphaeria dothidea sdau 11-99, a Latent Pathogen of Apple Fruit Ring Rot in China.</title>
        <authorList>
            <person name="Yu C."/>
            <person name="Diao Y."/>
            <person name="Lu Q."/>
            <person name="Zhao J."/>
            <person name="Cui S."/>
            <person name="Peng C."/>
            <person name="He B."/>
            <person name="Liu H."/>
        </authorList>
    </citation>
    <scope>NUCLEOTIDE SEQUENCE [LARGE SCALE GENOMIC DNA]</scope>
    <source>
        <strain evidence="9">Sdau11-99</strain>
    </source>
</reference>
<dbReference type="SMART" id="SM00355">
    <property type="entry name" value="ZnF_C2H2"/>
    <property type="match status" value="3"/>
</dbReference>
<sequence>MEATTPRSPSQTSSYERGYPYTHPSTYPSPAKTEGDASGYMTEGLGLYSYTTMTIPSHSIHPAQTLYPLSPHPSEATWTPSMAANASPSMIEGQPLRTWEPYESVARSPMPSWEAQFPYAASGSFVETRHSPAPSDGHIISQRSSVSSSYDHSLYSQDGSESTFPPQVKLEPQNEWMSDEDSMMCQQPLTVSPERLGKLQHVVAQRYGPPSNRQCQLNTSSKGNRAKTFVSEEGEINTSTARTRSRSATTKANANYECHQCGKLFQRSYNHKAHMETHDPERPHPNVCQTKSCGRAFVRRTDLVRHEQSVHVKARNHRCKACDASFARKDTLRRHTEDGCPKRFEVMGKQAQREASGRRGSALPMSHHGLPPHHQAHSQHMSSLGHSTPYFQPEAFPPSPQ</sequence>
<dbReference type="GO" id="GO:0000981">
    <property type="term" value="F:DNA-binding transcription factor activity, RNA polymerase II-specific"/>
    <property type="evidence" value="ECO:0007669"/>
    <property type="project" value="TreeGrafter"/>
</dbReference>